<feature type="non-terminal residue" evidence="2">
    <location>
        <position position="264"/>
    </location>
</feature>
<dbReference type="PANTHER" id="PTHR30290">
    <property type="entry name" value="PERIPLASMIC BINDING COMPONENT OF ABC TRANSPORTER"/>
    <property type="match status" value="1"/>
</dbReference>
<evidence type="ECO:0000259" key="1">
    <source>
        <dbReference type="Pfam" id="PF00496"/>
    </source>
</evidence>
<sequence length="264" mass="30270">MNWVALYAFLWLLVGCSEQKESESTADTVNDIESDSYLVEILPSYQNELLPEGLRWETNESDPVFSSNEAKRGGKFNSWILGFPLTLRTVGPDSNGSFATYTRANNLGLVGVHPNTLDYYPVLATHWAFGDDGRTVYYQLNENATWSDGEPVTADDFMFAVDFMRSEHIVAPWYNNHYTNVIVNISKYDDHTISIEGATAKPPEEMLNEYGLSPIPRHFHRLDENWVQEYNWRLAPTTGAYRISIVEKGQYVEFQRNENWWGDG</sequence>
<evidence type="ECO:0000313" key="2">
    <source>
        <dbReference type="EMBL" id="SVA53190.1"/>
    </source>
</evidence>
<organism evidence="2">
    <name type="scientific">marine metagenome</name>
    <dbReference type="NCBI Taxonomy" id="408172"/>
    <lineage>
        <taxon>unclassified sequences</taxon>
        <taxon>metagenomes</taxon>
        <taxon>ecological metagenomes</taxon>
    </lineage>
</organism>
<gene>
    <name evidence="2" type="ORF">METZ01_LOCUS106044</name>
</gene>
<name>A0A381WL10_9ZZZZ</name>
<dbReference type="Gene3D" id="3.40.190.10">
    <property type="entry name" value="Periplasmic binding protein-like II"/>
    <property type="match status" value="1"/>
</dbReference>
<dbReference type="Pfam" id="PF00496">
    <property type="entry name" value="SBP_bac_5"/>
    <property type="match status" value="1"/>
</dbReference>
<feature type="domain" description="Solute-binding protein family 5" evidence="1">
    <location>
        <begin position="119"/>
        <end position="262"/>
    </location>
</feature>
<dbReference type="EMBL" id="UINC01012142">
    <property type="protein sequence ID" value="SVA53190.1"/>
    <property type="molecule type" value="Genomic_DNA"/>
</dbReference>
<dbReference type="InterPro" id="IPR039424">
    <property type="entry name" value="SBP_5"/>
</dbReference>
<dbReference type="AlphaFoldDB" id="A0A381WL10"/>
<dbReference type="GO" id="GO:0015833">
    <property type="term" value="P:peptide transport"/>
    <property type="evidence" value="ECO:0007669"/>
    <property type="project" value="TreeGrafter"/>
</dbReference>
<accession>A0A381WL10</accession>
<proteinExistence type="predicted"/>
<dbReference type="InterPro" id="IPR000914">
    <property type="entry name" value="SBP_5_dom"/>
</dbReference>
<dbReference type="GO" id="GO:1904680">
    <property type="term" value="F:peptide transmembrane transporter activity"/>
    <property type="evidence" value="ECO:0007669"/>
    <property type="project" value="TreeGrafter"/>
</dbReference>
<protein>
    <recommendedName>
        <fullName evidence="1">Solute-binding protein family 5 domain-containing protein</fullName>
    </recommendedName>
</protein>
<dbReference type="SUPFAM" id="SSF53850">
    <property type="entry name" value="Periplasmic binding protein-like II"/>
    <property type="match status" value="1"/>
</dbReference>
<reference evidence="2" key="1">
    <citation type="submission" date="2018-05" db="EMBL/GenBank/DDBJ databases">
        <authorList>
            <person name="Lanie J.A."/>
            <person name="Ng W.-L."/>
            <person name="Kazmierczak K.M."/>
            <person name="Andrzejewski T.M."/>
            <person name="Davidsen T.M."/>
            <person name="Wayne K.J."/>
            <person name="Tettelin H."/>
            <person name="Glass J.I."/>
            <person name="Rusch D."/>
            <person name="Podicherti R."/>
            <person name="Tsui H.-C.T."/>
            <person name="Winkler M.E."/>
        </authorList>
    </citation>
    <scope>NUCLEOTIDE SEQUENCE</scope>
</reference>